<sequence>MPRTLAQSYSASPSITARSAGLFRSVVAGAVVVALTGCAVGPDYRPPQTVTPDQWHELPATGVRVESPDAPSLAAWWTTLNDPQLNELIERALAENKSVKQAYARVVQARAQRAISGAGFWPNLSGSTSASRSESESNLNERGEAVSTVGESYSAGLSASWELDLFGGQRRSYEAATAQLAATEAELRDVLVVLLGDVALSYVGVRTAQSRLDFAERNLESQREALDITRWRADAGLTTVLDVESANTSYQQTRSQIPLLESNLVQNMNRLAVLTGQTPGALESALQTRKPIPVAPVDIVAGVPADVLRRRPDIRSAERQLAAQTAQVGVATAALYPSLSLTGSISWQSLTASDLLDGSRLERSGVSLSLPLFNGGALRQNIKVQNALVDQALASYESVVLAAYEEVENSLDSWTSEQRRHVALIEAVGSARRAAELALVQYNSGLVDFQTVLTADRQLLSLEDSLAVSDGEMTSNLIRLYKALGGGWSVFPTATTGS</sequence>
<keyword evidence="2" id="KW-0472">Membrane</keyword>
<keyword evidence="2" id="KW-0812">Transmembrane</keyword>
<keyword evidence="2" id="KW-0564">Palmitate</keyword>
<dbReference type="InterPro" id="IPR010131">
    <property type="entry name" value="MdtP/NodT-like"/>
</dbReference>
<protein>
    <submittedName>
        <fullName evidence="3">Efflux transporter outer membrane subunit</fullName>
    </submittedName>
</protein>
<reference evidence="4" key="1">
    <citation type="journal article" date="2019" name="Int. J. Syst. Evol. Microbiol.">
        <title>The Global Catalogue of Microorganisms (GCM) 10K type strain sequencing project: providing services to taxonomists for standard genome sequencing and annotation.</title>
        <authorList>
            <consortium name="The Broad Institute Genomics Platform"/>
            <consortium name="The Broad Institute Genome Sequencing Center for Infectious Disease"/>
            <person name="Wu L."/>
            <person name="Ma J."/>
        </authorList>
    </citation>
    <scope>NUCLEOTIDE SEQUENCE [LARGE SCALE GENOMIC DNA]</scope>
    <source>
        <strain evidence="4">CGMCC 1.10759</strain>
    </source>
</reference>
<dbReference type="RefSeq" id="WP_380597737.1">
    <property type="nucleotide sequence ID" value="NZ_JBHSDU010000003.1"/>
</dbReference>
<evidence type="ECO:0000256" key="1">
    <source>
        <dbReference type="ARBA" id="ARBA00007613"/>
    </source>
</evidence>
<dbReference type="Gene3D" id="1.20.1600.10">
    <property type="entry name" value="Outer membrane efflux proteins (OEP)"/>
    <property type="match status" value="1"/>
</dbReference>
<dbReference type="Proteomes" id="UP001595904">
    <property type="component" value="Unassembled WGS sequence"/>
</dbReference>
<dbReference type="SUPFAM" id="SSF56954">
    <property type="entry name" value="Outer membrane efflux proteins (OEP)"/>
    <property type="match status" value="1"/>
</dbReference>
<dbReference type="PANTHER" id="PTHR30203">
    <property type="entry name" value="OUTER MEMBRANE CATION EFFLUX PROTEIN"/>
    <property type="match status" value="1"/>
</dbReference>
<organism evidence="3 4">
    <name type="scientific">Steroidobacter flavus</name>
    <dbReference type="NCBI Taxonomy" id="1842136"/>
    <lineage>
        <taxon>Bacteria</taxon>
        <taxon>Pseudomonadati</taxon>
        <taxon>Pseudomonadota</taxon>
        <taxon>Gammaproteobacteria</taxon>
        <taxon>Steroidobacterales</taxon>
        <taxon>Steroidobacteraceae</taxon>
        <taxon>Steroidobacter</taxon>
    </lineage>
</organism>
<accession>A0ABV8STP5</accession>
<dbReference type="InterPro" id="IPR003423">
    <property type="entry name" value="OMP_efflux"/>
</dbReference>
<keyword evidence="2" id="KW-1134">Transmembrane beta strand</keyword>
<keyword evidence="2" id="KW-0449">Lipoprotein</keyword>
<evidence type="ECO:0000313" key="4">
    <source>
        <dbReference type="Proteomes" id="UP001595904"/>
    </source>
</evidence>
<dbReference type="NCBIfam" id="TIGR01845">
    <property type="entry name" value="outer_NodT"/>
    <property type="match status" value="1"/>
</dbReference>
<proteinExistence type="inferred from homology"/>
<comment type="subcellular location">
    <subcellularLocation>
        <location evidence="2">Cell outer membrane</location>
        <topology evidence="2">Lipid-anchor</topology>
    </subcellularLocation>
</comment>
<evidence type="ECO:0000256" key="2">
    <source>
        <dbReference type="RuleBase" id="RU362097"/>
    </source>
</evidence>
<evidence type="ECO:0000313" key="3">
    <source>
        <dbReference type="EMBL" id="MFC4310332.1"/>
    </source>
</evidence>
<keyword evidence="4" id="KW-1185">Reference proteome</keyword>
<dbReference type="PANTHER" id="PTHR30203:SF31">
    <property type="entry name" value="RND EFFLUX SYSTEM, OUTER MEMBRANE LIPOPROTEIN, NODT"/>
    <property type="match status" value="1"/>
</dbReference>
<dbReference type="EMBL" id="JBHSDU010000003">
    <property type="protein sequence ID" value="MFC4310332.1"/>
    <property type="molecule type" value="Genomic_DNA"/>
</dbReference>
<comment type="similarity">
    <text evidence="1 2">Belongs to the outer membrane factor (OMF) (TC 1.B.17) family.</text>
</comment>
<gene>
    <name evidence="3" type="ORF">ACFPN2_14660</name>
</gene>
<dbReference type="Pfam" id="PF02321">
    <property type="entry name" value="OEP"/>
    <property type="match status" value="2"/>
</dbReference>
<comment type="caution">
    <text evidence="3">The sequence shown here is derived from an EMBL/GenBank/DDBJ whole genome shotgun (WGS) entry which is preliminary data.</text>
</comment>
<name>A0ABV8STP5_9GAMM</name>
<dbReference type="Gene3D" id="2.20.200.10">
    <property type="entry name" value="Outer membrane efflux proteins (OEP)"/>
    <property type="match status" value="1"/>
</dbReference>